<accession>G9MI88</accession>
<dbReference type="RefSeq" id="XP_013959417.1">
    <property type="nucleotide sequence ID" value="XM_014103942.1"/>
</dbReference>
<dbReference type="GeneID" id="25791379"/>
<dbReference type="EMBL" id="ABDF02000003">
    <property type="protein sequence ID" value="EHK25205.1"/>
    <property type="molecule type" value="Genomic_DNA"/>
</dbReference>
<dbReference type="VEuPathDB" id="FungiDB:TRIVIDRAFT_218986"/>
<protein>
    <submittedName>
        <fullName evidence="1">Uncharacterized protein</fullName>
    </submittedName>
</protein>
<gene>
    <name evidence="1" type="ORF">TRIVIDRAFT_218986</name>
</gene>
<organism evidence="1 2">
    <name type="scientific">Hypocrea virens (strain Gv29-8 / FGSC 10586)</name>
    <name type="common">Gliocladium virens</name>
    <name type="synonym">Trichoderma virens</name>
    <dbReference type="NCBI Taxonomy" id="413071"/>
    <lineage>
        <taxon>Eukaryota</taxon>
        <taxon>Fungi</taxon>
        <taxon>Dikarya</taxon>
        <taxon>Ascomycota</taxon>
        <taxon>Pezizomycotina</taxon>
        <taxon>Sordariomycetes</taxon>
        <taxon>Hypocreomycetidae</taxon>
        <taxon>Hypocreales</taxon>
        <taxon>Hypocreaceae</taxon>
        <taxon>Trichoderma</taxon>
    </lineage>
</organism>
<name>G9MI88_HYPVG</name>
<dbReference type="Proteomes" id="UP000007115">
    <property type="component" value="Unassembled WGS sequence"/>
</dbReference>
<evidence type="ECO:0000313" key="2">
    <source>
        <dbReference type="Proteomes" id="UP000007115"/>
    </source>
</evidence>
<dbReference type="AlphaFoldDB" id="G9MI88"/>
<dbReference type="InParanoid" id="G9MI88"/>
<comment type="caution">
    <text evidence="1">The sequence shown here is derived from an EMBL/GenBank/DDBJ whole genome shotgun (WGS) entry which is preliminary data.</text>
</comment>
<sequence length="114" mass="13689">MCFHEYAHCKYCRHTVYQMTDCRWYRTEWSKVLIGVSTATEKEIREACPTRANAIYCFRLGECPRYEECLSWHLSQQSWFPNGRQDDMAWTYENPRVIPEEELPRTSRLVEGDP</sequence>
<keyword evidence="2" id="KW-1185">Reference proteome</keyword>
<reference evidence="1 2" key="1">
    <citation type="journal article" date="2011" name="Genome Biol.">
        <title>Comparative genome sequence analysis underscores mycoparasitism as the ancestral life style of Trichoderma.</title>
        <authorList>
            <person name="Kubicek C.P."/>
            <person name="Herrera-Estrella A."/>
            <person name="Seidl-Seiboth V."/>
            <person name="Martinez D.A."/>
            <person name="Druzhinina I.S."/>
            <person name="Thon M."/>
            <person name="Zeilinger S."/>
            <person name="Casas-Flores S."/>
            <person name="Horwitz B.A."/>
            <person name="Mukherjee P.K."/>
            <person name="Mukherjee M."/>
            <person name="Kredics L."/>
            <person name="Alcaraz L.D."/>
            <person name="Aerts A."/>
            <person name="Antal Z."/>
            <person name="Atanasova L."/>
            <person name="Cervantes-Badillo M.G."/>
            <person name="Challacombe J."/>
            <person name="Chertkov O."/>
            <person name="McCluskey K."/>
            <person name="Coulpier F."/>
            <person name="Deshpande N."/>
            <person name="von Doehren H."/>
            <person name="Ebbole D.J."/>
            <person name="Esquivel-Naranjo E.U."/>
            <person name="Fekete E."/>
            <person name="Flipphi M."/>
            <person name="Glaser F."/>
            <person name="Gomez-Rodriguez E.Y."/>
            <person name="Gruber S."/>
            <person name="Han C."/>
            <person name="Henrissat B."/>
            <person name="Hermosa R."/>
            <person name="Hernandez-Onate M."/>
            <person name="Karaffa L."/>
            <person name="Kosti I."/>
            <person name="Le Crom S."/>
            <person name="Lindquist E."/>
            <person name="Lucas S."/>
            <person name="Luebeck M."/>
            <person name="Luebeck P.S."/>
            <person name="Margeot A."/>
            <person name="Metz B."/>
            <person name="Misra M."/>
            <person name="Nevalainen H."/>
            <person name="Omann M."/>
            <person name="Packer N."/>
            <person name="Perrone G."/>
            <person name="Uresti-Rivera E.E."/>
            <person name="Salamov A."/>
            <person name="Schmoll M."/>
            <person name="Seiboth B."/>
            <person name="Shapiro H."/>
            <person name="Sukno S."/>
            <person name="Tamayo-Ramos J.A."/>
            <person name="Tisch D."/>
            <person name="Wiest A."/>
            <person name="Wilkinson H.H."/>
            <person name="Zhang M."/>
            <person name="Coutinho P.M."/>
            <person name="Kenerley C.M."/>
            <person name="Monte E."/>
            <person name="Baker S.E."/>
            <person name="Grigoriev I.V."/>
        </authorList>
    </citation>
    <scope>NUCLEOTIDE SEQUENCE [LARGE SCALE GENOMIC DNA]</scope>
    <source>
        <strain evidence="2">Gv29-8 / FGSC 10586</strain>
    </source>
</reference>
<proteinExistence type="predicted"/>
<dbReference type="HOGENOM" id="CLU_2121417_0_0_1"/>
<evidence type="ECO:0000313" key="1">
    <source>
        <dbReference type="EMBL" id="EHK25205.1"/>
    </source>
</evidence>